<comment type="subcellular location">
    <subcellularLocation>
        <location evidence="1">Membrane</location>
        <topology evidence="1">Single-pass type I membrane protein</topology>
    </subcellularLocation>
</comment>
<dbReference type="SUPFAM" id="SSF49899">
    <property type="entry name" value="Concanavalin A-like lectins/glucanases"/>
    <property type="match status" value="6"/>
</dbReference>
<dbReference type="Gene3D" id="2.60.120.200">
    <property type="match status" value="6"/>
</dbReference>
<comment type="function">
    <text evidence="13">Neuronal cell surface protein that may be involved in cell recognition and cell adhesion.</text>
</comment>
<feature type="transmembrane region" description="Helical" evidence="16">
    <location>
        <begin position="1581"/>
        <end position="1601"/>
    </location>
</feature>
<feature type="region of interest" description="Disordered" evidence="15">
    <location>
        <begin position="1625"/>
        <end position="1655"/>
    </location>
</feature>
<dbReference type="GO" id="GO:0007155">
    <property type="term" value="P:cell adhesion"/>
    <property type="evidence" value="ECO:0007669"/>
    <property type="project" value="UniProtKB-KW"/>
</dbReference>
<dbReference type="Ensembl" id="ENSDLAT00005053777.2">
    <property type="protein sequence ID" value="ENSDLAP00005050463.2"/>
    <property type="gene ID" value="ENSDLAG00005018215.2"/>
</dbReference>
<feature type="region of interest" description="Disordered" evidence="15">
    <location>
        <begin position="1492"/>
        <end position="1513"/>
    </location>
</feature>
<keyword evidence="3 14" id="KW-0245">EGF-like domain</keyword>
<keyword evidence="12" id="KW-1015">Disulfide bond</keyword>
<feature type="domain" description="Laminin G" evidence="17">
    <location>
        <begin position="471"/>
        <end position="656"/>
    </location>
</feature>
<keyword evidence="6" id="KW-0732">Signal</keyword>
<keyword evidence="10 16" id="KW-1133">Transmembrane helix</keyword>
<name>A0A8C4NVI4_DICLA</name>
<feature type="domain" description="EGF-like" evidence="18">
    <location>
        <begin position="660"/>
        <end position="697"/>
    </location>
</feature>
<dbReference type="InterPro" id="IPR013320">
    <property type="entry name" value="ConA-like_dom_sf"/>
</dbReference>
<dbReference type="FunFam" id="2.60.120.200:FF:000004">
    <property type="entry name" value="neurexin-1 isoform X1"/>
    <property type="match status" value="1"/>
</dbReference>
<reference evidence="19" key="2">
    <citation type="submission" date="2025-09" db="UniProtKB">
        <authorList>
            <consortium name="Ensembl"/>
        </authorList>
    </citation>
    <scope>IDENTIFICATION</scope>
</reference>
<evidence type="ECO:0000256" key="3">
    <source>
        <dbReference type="ARBA" id="ARBA00022536"/>
    </source>
</evidence>
<dbReference type="Pfam" id="PF02210">
    <property type="entry name" value="Laminin_G_2"/>
    <property type="match status" value="6"/>
</dbReference>
<evidence type="ECO:0000256" key="11">
    <source>
        <dbReference type="ARBA" id="ARBA00023136"/>
    </source>
</evidence>
<feature type="domain" description="Laminin G" evidence="17">
    <location>
        <begin position="888"/>
        <end position="1063"/>
    </location>
</feature>
<dbReference type="FunFam" id="2.10.25.10:FF:000015">
    <property type="entry name" value="neurexin-1 isoform X1"/>
    <property type="match status" value="1"/>
</dbReference>
<feature type="domain" description="EGF-like" evidence="18">
    <location>
        <begin position="1066"/>
        <end position="1103"/>
    </location>
</feature>
<dbReference type="FunFam" id="2.60.120.200:FF:000003">
    <property type="entry name" value="neurexin-1 isoform X1"/>
    <property type="match status" value="1"/>
</dbReference>
<evidence type="ECO:0000256" key="6">
    <source>
        <dbReference type="ARBA" id="ARBA00022729"/>
    </source>
</evidence>
<feature type="domain" description="Laminin G" evidence="17">
    <location>
        <begin position="1107"/>
        <end position="1307"/>
    </location>
</feature>
<feature type="domain" description="Laminin G" evidence="17">
    <location>
        <begin position="266"/>
        <end position="464"/>
    </location>
</feature>
<evidence type="ECO:0000256" key="15">
    <source>
        <dbReference type="SAM" id="MobiDB-lite"/>
    </source>
</evidence>
<dbReference type="InterPro" id="IPR001791">
    <property type="entry name" value="Laminin_G"/>
</dbReference>
<evidence type="ECO:0000256" key="8">
    <source>
        <dbReference type="ARBA" id="ARBA00022837"/>
    </source>
</evidence>
<evidence type="ECO:0000256" key="5">
    <source>
        <dbReference type="ARBA" id="ARBA00022723"/>
    </source>
</evidence>
<evidence type="ECO:0000256" key="4">
    <source>
        <dbReference type="ARBA" id="ARBA00022692"/>
    </source>
</evidence>
<dbReference type="CDD" id="cd00054">
    <property type="entry name" value="EGF_CA"/>
    <property type="match status" value="2"/>
</dbReference>
<evidence type="ECO:0000256" key="9">
    <source>
        <dbReference type="ARBA" id="ARBA00022889"/>
    </source>
</evidence>
<evidence type="ECO:0000256" key="1">
    <source>
        <dbReference type="ARBA" id="ARBA00004479"/>
    </source>
</evidence>
<evidence type="ECO:0000256" key="16">
    <source>
        <dbReference type="SAM" id="Phobius"/>
    </source>
</evidence>
<dbReference type="Proteomes" id="UP000694389">
    <property type="component" value="Unassembled WGS sequence"/>
</dbReference>
<dbReference type="SMART" id="SM00294">
    <property type="entry name" value="4.1m"/>
    <property type="match status" value="1"/>
</dbReference>
<dbReference type="GO" id="GO:0046872">
    <property type="term" value="F:metal ion binding"/>
    <property type="evidence" value="ECO:0007669"/>
    <property type="project" value="UniProtKB-KW"/>
</dbReference>
<proteinExistence type="inferred from homology"/>
<dbReference type="PROSITE" id="PS50025">
    <property type="entry name" value="LAM_G_DOMAIN"/>
    <property type="match status" value="6"/>
</dbReference>
<evidence type="ECO:0000256" key="12">
    <source>
        <dbReference type="ARBA" id="ARBA00023157"/>
    </source>
</evidence>
<comment type="caution">
    <text evidence="14">Lacks conserved residue(s) required for the propagation of feature annotation.</text>
</comment>
<keyword evidence="20" id="KW-1185">Reference proteome</keyword>
<dbReference type="FunFam" id="2.60.120.200:FF:000005">
    <property type="entry name" value="neurexin-1 isoform X1"/>
    <property type="match status" value="1"/>
</dbReference>
<dbReference type="InterPro" id="IPR050372">
    <property type="entry name" value="Neurexin-related_CASP"/>
</dbReference>
<protein>
    <submittedName>
        <fullName evidence="19">Neurexin 3a</fullName>
    </submittedName>
</protein>
<comment type="similarity">
    <text evidence="2">Belongs to the neurexin family.</text>
</comment>
<keyword evidence="4 16" id="KW-0812">Transmembrane</keyword>
<dbReference type="PANTHER" id="PTHR15036">
    <property type="entry name" value="PIKACHURIN-LIKE PROTEIN"/>
    <property type="match status" value="1"/>
</dbReference>
<evidence type="ECO:0000313" key="19">
    <source>
        <dbReference type="Ensembl" id="ENSDLAP00005050463.2"/>
    </source>
</evidence>
<keyword evidence="8" id="KW-0106">Calcium</keyword>
<dbReference type="InterPro" id="IPR003585">
    <property type="entry name" value="Neurexin-like"/>
</dbReference>
<dbReference type="PROSITE" id="PS50026">
    <property type="entry name" value="EGF_3"/>
    <property type="match status" value="3"/>
</dbReference>
<reference evidence="19" key="1">
    <citation type="submission" date="2025-08" db="UniProtKB">
        <authorList>
            <consortium name="Ensembl"/>
        </authorList>
    </citation>
    <scope>IDENTIFICATION</scope>
</reference>
<dbReference type="SMART" id="SM00181">
    <property type="entry name" value="EGF"/>
    <property type="match status" value="3"/>
</dbReference>
<evidence type="ECO:0000256" key="7">
    <source>
        <dbReference type="ARBA" id="ARBA00022737"/>
    </source>
</evidence>
<evidence type="ECO:0000313" key="20">
    <source>
        <dbReference type="Proteomes" id="UP000694389"/>
    </source>
</evidence>
<feature type="domain" description="Laminin G" evidence="17">
    <location>
        <begin position="702"/>
        <end position="874"/>
    </location>
</feature>
<dbReference type="PANTHER" id="PTHR15036:SF57">
    <property type="entry name" value="NEUREXIN-3"/>
    <property type="match status" value="1"/>
</dbReference>
<evidence type="ECO:0000259" key="17">
    <source>
        <dbReference type="PROSITE" id="PS50025"/>
    </source>
</evidence>
<dbReference type="InterPro" id="IPR000742">
    <property type="entry name" value="EGF"/>
</dbReference>
<keyword evidence="5" id="KW-0479">Metal-binding</keyword>
<evidence type="ECO:0000256" key="2">
    <source>
        <dbReference type="ARBA" id="ARBA00010241"/>
    </source>
</evidence>
<dbReference type="Gene3D" id="2.10.25.10">
    <property type="entry name" value="Laminin"/>
    <property type="match status" value="3"/>
</dbReference>
<dbReference type="FunFam" id="2.60.120.200:FF:000001">
    <property type="entry name" value="neurexin-1 isoform X1"/>
    <property type="match status" value="1"/>
</dbReference>
<evidence type="ECO:0000256" key="14">
    <source>
        <dbReference type="PROSITE-ProRule" id="PRU00076"/>
    </source>
</evidence>
<sequence length="1655" mass="182415">LSLTLRRRATIPPFLLDNLLMLQVFLSTCLGLEFLGTPGQWARYLRWDASTRGDLSFQFKTEASEALLLYFDDGGYCDFLQLAVVEGRLQLRFSIDCAETTVVSDRRVDDNSWHFATLSRYNLRTVLVLDGQAKADEVRPQRLFMKIVSDLFLGGVPQDIRNGALTLPTVRNMQPLRGTITDLKYGISQPLFLGSLKVPLESEGWCTMNPCENGGTCSVVDGEPVCDCSKTEYKGRFCSEGKARLQSYSLIGIRSMGGRGDVHENVATFRGSEYFCYDLSQNPIQSSSDEITLSFKTWQRNGLILHTGKSADYVNLALKDGAVSLVINLGSGAFEAIVEPVNGKFNDNSWHDVKVTRNLRQVRSRGVGYYVNEGILSVTISVDGILTTTGYTQEDYTMLGSDDFFYVGGSPSTADLPGSPVSNNFMGCLKEVVYKNNDIRLELSRLARIVDPKMKIQGEVSYKCENVATLDPISFETPEAYISLPKWNTKRMGSISFDFRTTEPNGLILFTHGKPQERKDAVDFFAVELLDGSLYLLLDMGSGTIKVKSTQTKVNDGAWYHVDIQRDGRSGTISVNSRRTPFTASGESEILDLEGDMYLGGLPNDRTNLILPTELWTAMLNYGYVGCIRDLFIDGRSKDIRQIAEAQNGAGIKPSCNKQPGKQCESYPCKNRGVCKEGWNRFICDCTGTGYWSRTCEREASILSYDGSMYMKVVMPTIMHTEAEDVSLRFRSQRAYGLLMATTSRDSADTLRLELDGGRVKLTVNLDCIRINCNSSKGPETLYAGQKLNDNEWHTVRVVRRGKTYKLTVDDDVAEGQMVGDHTRLEFHNIETGIMTERRFVSSIPSSFIGHLQSLRFNGMLYIDLCKNGDIDYCELNARFGIRSIIADPVTFKSKSSYLSLATLQAYTSMHLFFQFKTTSPDGFILFNSGDGNDFIAVELVKGYVHYVFDLGNGPNLIKGKSERALNDNQWHNVAITRDNSNTHTLKVDATATSQSINGAKNLDLKGDLFIAGLGPGMYGNLPKLVASREGFQGCLASVDLNGRLPDLLSDALFRSGQIERGCEGPSTTCQEDSCANMGICIQQWENYTCDCSMTSYTGTQCNDPGTTYIFGKGGGLITFKWPANERPSTRTDRLTVGFSTSLKDGILVRIDSAPGLGDYLMLHIQQGKIGVTFNIGTVDISVQESSTPVNDGKYHVVRFTRNGGNATLQVDNWSINEHFPTGNSDIERYQMANKKIPFKYARPVEEWLQEKGRQLTIFNTQATVAIGGSDRGRPFQGQLSGLYYNGLKVLNMAAEGNPNIKINGSVRLVGDVPSVAGSARTTAMPPEMSTTFIETTTMMSTTTTRKHRSSSTVQHTGDEIVSSAECSSDDEDLEECETSHAGAELVIPVLEDPLAHPSVAPRAPFIPTPSTHHPLLTIIETTKESLSKATEAGVPCLSDRGSDDCDDDGLVISGYGSGEAFKSNLPPTDDEDFYTTFSLVTDKTLSTRTTATSASTATLHNAPAKQPAGKMNNRELKPQPDLVLLPLPTSFEVDSTKLRGPLITSPMFRNIPTALPTEPGVRRVPGPSEVVRESSSTTGMVIGIVAAAALCILILLYAMYKYRNRDEGSYQVDESRNYITNSAVQSNGAVMKDKQQSLKGSNKKQKNKDKEYYV</sequence>
<accession>A0A8C4NVI4</accession>
<keyword evidence="7" id="KW-0677">Repeat</keyword>
<evidence type="ECO:0000256" key="10">
    <source>
        <dbReference type="ARBA" id="ARBA00022989"/>
    </source>
</evidence>
<feature type="domain" description="EGF-like" evidence="18">
    <location>
        <begin position="202"/>
        <end position="239"/>
    </location>
</feature>
<dbReference type="GeneTree" id="ENSGT00940000154618"/>
<dbReference type="CDD" id="cd00110">
    <property type="entry name" value="LamG"/>
    <property type="match status" value="6"/>
</dbReference>
<feature type="domain" description="Laminin G" evidence="17">
    <location>
        <begin position="31"/>
        <end position="206"/>
    </location>
</feature>
<keyword evidence="11 16" id="KW-0472">Membrane</keyword>
<keyword evidence="9" id="KW-0130">Cell adhesion</keyword>
<evidence type="ECO:0000259" key="18">
    <source>
        <dbReference type="PROSITE" id="PS50026"/>
    </source>
</evidence>
<evidence type="ECO:0000256" key="13">
    <source>
        <dbReference type="ARBA" id="ARBA00054347"/>
    </source>
</evidence>
<dbReference type="SMART" id="SM00282">
    <property type="entry name" value="LamG"/>
    <property type="match status" value="6"/>
</dbReference>
<dbReference type="FunFam" id="2.10.25.10:FF:000029">
    <property type="entry name" value="neurexin-1 isoform X1"/>
    <property type="match status" value="1"/>
</dbReference>
<dbReference type="GO" id="GO:0016020">
    <property type="term" value="C:membrane"/>
    <property type="evidence" value="ECO:0007669"/>
    <property type="project" value="UniProtKB-SubCell"/>
</dbReference>
<organism evidence="19 20">
    <name type="scientific">Dicentrarchus labrax</name>
    <name type="common">European seabass</name>
    <name type="synonym">Morone labrax</name>
    <dbReference type="NCBI Taxonomy" id="13489"/>
    <lineage>
        <taxon>Eukaryota</taxon>
        <taxon>Metazoa</taxon>
        <taxon>Chordata</taxon>
        <taxon>Craniata</taxon>
        <taxon>Vertebrata</taxon>
        <taxon>Euteleostomi</taxon>
        <taxon>Actinopterygii</taxon>
        <taxon>Neopterygii</taxon>
        <taxon>Teleostei</taxon>
        <taxon>Neoteleostei</taxon>
        <taxon>Acanthomorphata</taxon>
        <taxon>Eupercaria</taxon>
        <taxon>Moronidae</taxon>
        <taxon>Dicentrarchus</taxon>
    </lineage>
</organism>
<dbReference type="FunFam" id="2.60.120.200:FF:000007">
    <property type="entry name" value="neurexin-1 isoform X1"/>
    <property type="match status" value="1"/>
</dbReference>